<dbReference type="EMBL" id="CAJVPL010002315">
    <property type="protein sequence ID" value="CAG8606637.1"/>
    <property type="molecule type" value="Genomic_DNA"/>
</dbReference>
<proteinExistence type="predicted"/>
<feature type="non-terminal residue" evidence="1">
    <location>
        <position position="44"/>
    </location>
</feature>
<reference evidence="1" key="1">
    <citation type="submission" date="2021-06" db="EMBL/GenBank/DDBJ databases">
        <authorList>
            <person name="Kallberg Y."/>
            <person name="Tangrot J."/>
            <person name="Rosling A."/>
        </authorList>
    </citation>
    <scope>NUCLEOTIDE SEQUENCE</scope>
    <source>
        <strain evidence="1">MT106</strain>
    </source>
</reference>
<evidence type="ECO:0000313" key="2">
    <source>
        <dbReference type="Proteomes" id="UP000789831"/>
    </source>
</evidence>
<dbReference type="AlphaFoldDB" id="A0A9N9GFG7"/>
<gene>
    <name evidence="1" type="ORF">AGERDE_LOCUS9374</name>
</gene>
<name>A0A9N9GFG7_9GLOM</name>
<dbReference type="OrthoDB" id="6767596at2759"/>
<keyword evidence="2" id="KW-1185">Reference proteome</keyword>
<accession>A0A9N9GFG7</accession>
<protein>
    <submittedName>
        <fullName evidence="1">5170_t:CDS:1</fullName>
    </submittedName>
</protein>
<sequence length="44" mass="5134">MDEKAYEFQLGKDDRYTVKHPLKLNIWGCFSVSGFGELMFSEES</sequence>
<dbReference type="Proteomes" id="UP000789831">
    <property type="component" value="Unassembled WGS sequence"/>
</dbReference>
<comment type="caution">
    <text evidence="1">The sequence shown here is derived from an EMBL/GenBank/DDBJ whole genome shotgun (WGS) entry which is preliminary data.</text>
</comment>
<organism evidence="1 2">
    <name type="scientific">Ambispora gerdemannii</name>
    <dbReference type="NCBI Taxonomy" id="144530"/>
    <lineage>
        <taxon>Eukaryota</taxon>
        <taxon>Fungi</taxon>
        <taxon>Fungi incertae sedis</taxon>
        <taxon>Mucoromycota</taxon>
        <taxon>Glomeromycotina</taxon>
        <taxon>Glomeromycetes</taxon>
        <taxon>Archaeosporales</taxon>
        <taxon>Ambisporaceae</taxon>
        <taxon>Ambispora</taxon>
    </lineage>
</organism>
<evidence type="ECO:0000313" key="1">
    <source>
        <dbReference type="EMBL" id="CAG8606637.1"/>
    </source>
</evidence>